<evidence type="ECO:0000256" key="18">
    <source>
        <dbReference type="PIRNR" id="PIRNR000641"/>
    </source>
</evidence>
<sequence>MASAFVAFLLLFYFTSAAATFSDTSHVINLNSQIHAKIGPTAWYSPSGRFAFGFLPQGNGFLVGIWIVDYTNNADSQNITVWTANRDHPPVPSSATIELTREGRLVMNADNGEIRIADIPEAAACASMEDSGNFVLYGESSNAIWESFDFPTDTILGGQKLPGSHTLFSKVSSSNFSTGRFRLDMQSDGNLVAYPAQIAPEPTDAYWATGTDDKQGQYYLHLDDAGGLKLGEEEFNSKVIKQLNGNYSENMGKTIYRATLDPDGNFRLYYNTSTDHLWQAFNNTCQAKGFCGFNSYCTVTDHQPSCYCVPGTDLINSGETYDGCRRNFTKQKCRGGKTDTTFSYITTAQKLKWEDIPYFSALMSEEDCKKSCLDDCYCDAAEYDSNICNKHQFPLRYGSRDIQKNSTTFFKIGTRRIENRNRTISPELVAVVTTSKKTWLLIPLLTVSLVTYSCAALATFGVFVFKTRVIKYKWLLASRTSGLAKELTLRLYSYKELKEATKGFKEELGKGSFGAVYKGNLNNGEKLVAVKRLQKLVEEGEREFQSEMRAIGKTHHRNLVRLLGYCTEGSNRLLVYEYMSNGSLADLLFRSERCPNWQERVRIAIDVAKGILYLHEECEAPIIHCDIKPQNILLDEFWMAKISDFGLAKLLMPDQTRTMTDTRGTRGYVAPEWQKNMPISLKVDVYSYGIVLLEIICCRRNIDLNVSRPEEIQLSGWAYSCFAAGELGKLVRNEGVDEKPLERMVSVALWCIQSDPILRPSMKGVVLMLEGFTNISTPPCPTA</sequence>
<keyword evidence="15" id="KW-0325">Glycoprotein</keyword>
<evidence type="ECO:0000256" key="9">
    <source>
        <dbReference type="ARBA" id="ARBA00022777"/>
    </source>
</evidence>
<name>A0A2G9H5D1_9LAMI</name>
<dbReference type="SUPFAM" id="SSF51110">
    <property type="entry name" value="alpha-D-mannose-specific plant lectins"/>
    <property type="match status" value="1"/>
</dbReference>
<feature type="chain" id="PRO_5013560515" description="Receptor-like serine/threonine-protein kinase" evidence="21">
    <location>
        <begin position="20"/>
        <end position="783"/>
    </location>
</feature>
<dbReference type="PROSITE" id="PS50927">
    <property type="entry name" value="BULB_LECTIN"/>
    <property type="match status" value="2"/>
</dbReference>
<keyword evidence="5 20" id="KW-0812">Transmembrane</keyword>
<dbReference type="PANTHER" id="PTHR47976">
    <property type="entry name" value="G-TYPE LECTIN S-RECEPTOR-LIKE SERINE/THREONINE-PROTEIN KINASE SD2-5"/>
    <property type="match status" value="1"/>
</dbReference>
<proteinExistence type="inferred from homology"/>
<keyword evidence="2 18" id="KW-0723">Serine/threonine-protein kinase</keyword>
<organism evidence="25 26">
    <name type="scientific">Handroanthus impetiginosus</name>
    <dbReference type="NCBI Taxonomy" id="429701"/>
    <lineage>
        <taxon>Eukaryota</taxon>
        <taxon>Viridiplantae</taxon>
        <taxon>Streptophyta</taxon>
        <taxon>Embryophyta</taxon>
        <taxon>Tracheophyta</taxon>
        <taxon>Spermatophyta</taxon>
        <taxon>Magnoliopsida</taxon>
        <taxon>eudicotyledons</taxon>
        <taxon>Gunneridae</taxon>
        <taxon>Pentapetalae</taxon>
        <taxon>asterids</taxon>
        <taxon>lamiids</taxon>
        <taxon>Lamiales</taxon>
        <taxon>Bignoniaceae</taxon>
        <taxon>Crescentiina</taxon>
        <taxon>Tabebuia alliance</taxon>
        <taxon>Handroanthus</taxon>
    </lineage>
</organism>
<evidence type="ECO:0000256" key="11">
    <source>
        <dbReference type="ARBA" id="ARBA00022989"/>
    </source>
</evidence>
<evidence type="ECO:0000256" key="5">
    <source>
        <dbReference type="ARBA" id="ARBA00022692"/>
    </source>
</evidence>
<reference evidence="26" key="1">
    <citation type="journal article" date="2018" name="Gigascience">
        <title>Genome assembly of the Pink Ipe (Handroanthus impetiginosus, Bignoniaceae), a highly valued, ecologically keystone Neotropical timber forest tree.</title>
        <authorList>
            <person name="Silva-Junior O.B."/>
            <person name="Grattapaglia D."/>
            <person name="Novaes E."/>
            <person name="Collevatti R.G."/>
        </authorList>
    </citation>
    <scope>NUCLEOTIDE SEQUENCE [LARGE SCALE GENOMIC DNA]</scope>
    <source>
        <strain evidence="26">cv. UFG-1</strain>
    </source>
</reference>
<evidence type="ECO:0000259" key="24">
    <source>
        <dbReference type="PROSITE" id="PS50948"/>
    </source>
</evidence>
<keyword evidence="12 20" id="KW-0472">Membrane</keyword>
<dbReference type="PANTHER" id="PTHR47976:SF27">
    <property type="entry name" value="RECEPTOR-LIKE SERINE_THREONINE-PROTEIN KINASE"/>
    <property type="match status" value="1"/>
</dbReference>
<dbReference type="EMBL" id="NKXS01002634">
    <property type="protein sequence ID" value="PIN12727.1"/>
    <property type="molecule type" value="Genomic_DNA"/>
</dbReference>
<dbReference type="PROSITE" id="PS00108">
    <property type="entry name" value="PROTEIN_KINASE_ST"/>
    <property type="match status" value="1"/>
</dbReference>
<keyword evidence="4 18" id="KW-0808">Transferase</keyword>
<dbReference type="InterPro" id="IPR036426">
    <property type="entry name" value="Bulb-type_lectin_dom_sf"/>
</dbReference>
<keyword evidence="11 20" id="KW-1133">Transmembrane helix</keyword>
<feature type="domain" description="Protein kinase" evidence="22">
    <location>
        <begin position="502"/>
        <end position="773"/>
    </location>
</feature>
<keyword evidence="14" id="KW-0675">Receptor</keyword>
<evidence type="ECO:0000256" key="6">
    <source>
        <dbReference type="ARBA" id="ARBA00022729"/>
    </source>
</evidence>
<dbReference type="STRING" id="429701.A0A2G9H5D1"/>
<evidence type="ECO:0000256" key="21">
    <source>
        <dbReference type="SAM" id="SignalP"/>
    </source>
</evidence>
<dbReference type="PROSITE" id="PS50948">
    <property type="entry name" value="PAN"/>
    <property type="match status" value="1"/>
</dbReference>
<dbReference type="InterPro" id="IPR017441">
    <property type="entry name" value="Protein_kinase_ATP_BS"/>
</dbReference>
<dbReference type="InterPro" id="IPR000858">
    <property type="entry name" value="S_locus_glycoprot_dom"/>
</dbReference>
<evidence type="ECO:0000313" key="26">
    <source>
        <dbReference type="Proteomes" id="UP000231279"/>
    </source>
</evidence>
<keyword evidence="9 18" id="KW-0418">Kinase</keyword>
<dbReference type="GO" id="GO:0048544">
    <property type="term" value="P:recognition of pollen"/>
    <property type="evidence" value="ECO:0007669"/>
    <property type="project" value="InterPro"/>
</dbReference>
<evidence type="ECO:0000256" key="4">
    <source>
        <dbReference type="ARBA" id="ARBA00022679"/>
    </source>
</evidence>
<dbReference type="InterPro" id="IPR001480">
    <property type="entry name" value="Bulb-type_lectin_dom"/>
</dbReference>
<evidence type="ECO:0000256" key="13">
    <source>
        <dbReference type="ARBA" id="ARBA00023157"/>
    </source>
</evidence>
<evidence type="ECO:0000259" key="22">
    <source>
        <dbReference type="PROSITE" id="PS50011"/>
    </source>
</evidence>
<keyword evidence="6 21" id="KW-0732">Signal</keyword>
<dbReference type="SUPFAM" id="SSF56112">
    <property type="entry name" value="Protein kinase-like (PK-like)"/>
    <property type="match status" value="1"/>
</dbReference>
<dbReference type="Gene3D" id="1.10.510.10">
    <property type="entry name" value="Transferase(Phosphotransferase) domain 1"/>
    <property type="match status" value="1"/>
</dbReference>
<dbReference type="EC" id="2.7.11.1" evidence="18"/>
<dbReference type="InterPro" id="IPR008271">
    <property type="entry name" value="Ser/Thr_kinase_AS"/>
</dbReference>
<protein>
    <recommendedName>
        <fullName evidence="18">Receptor-like serine/threonine-protein kinase</fullName>
        <ecNumber evidence="18">2.7.11.1</ecNumber>
    </recommendedName>
</protein>
<dbReference type="InterPro" id="IPR000719">
    <property type="entry name" value="Prot_kinase_dom"/>
</dbReference>
<feature type="binding site" evidence="19">
    <location>
        <position position="531"/>
    </location>
    <ligand>
        <name>ATP</name>
        <dbReference type="ChEBI" id="CHEBI:30616"/>
    </ligand>
</feature>
<dbReference type="InterPro" id="IPR051343">
    <property type="entry name" value="G-type_lectin_kinases/EP1-like"/>
</dbReference>
<dbReference type="FunFam" id="2.90.10.10:FF:000026">
    <property type="entry name" value="Serine/threonine-protein kinase"/>
    <property type="match status" value="1"/>
</dbReference>
<evidence type="ECO:0000256" key="20">
    <source>
        <dbReference type="SAM" id="Phobius"/>
    </source>
</evidence>
<dbReference type="FunFam" id="3.30.200.20:FF:000059">
    <property type="entry name" value="S-receptor-like serine/threonine-protein kinase"/>
    <property type="match status" value="1"/>
</dbReference>
<dbReference type="InterPro" id="IPR024171">
    <property type="entry name" value="SRK-like_kinase"/>
</dbReference>
<keyword evidence="8 18" id="KW-0547">Nucleotide-binding</keyword>
<evidence type="ECO:0000313" key="25">
    <source>
        <dbReference type="EMBL" id="PIN12727.1"/>
    </source>
</evidence>
<dbReference type="CDD" id="cd14066">
    <property type="entry name" value="STKc_IRAK"/>
    <property type="match status" value="1"/>
</dbReference>
<accession>A0A2G9H5D1</accession>
<dbReference type="GO" id="GO:0005524">
    <property type="term" value="F:ATP binding"/>
    <property type="evidence" value="ECO:0007669"/>
    <property type="project" value="UniProtKB-UniRule"/>
</dbReference>
<dbReference type="Gene3D" id="2.90.10.10">
    <property type="entry name" value="Bulb-type lectin domain"/>
    <property type="match status" value="2"/>
</dbReference>
<evidence type="ECO:0000256" key="10">
    <source>
        <dbReference type="ARBA" id="ARBA00022840"/>
    </source>
</evidence>
<gene>
    <name evidence="25" type="ORF">CDL12_14661</name>
</gene>
<dbReference type="PROSITE" id="PS00107">
    <property type="entry name" value="PROTEIN_KINASE_ATP"/>
    <property type="match status" value="1"/>
</dbReference>
<dbReference type="PROSITE" id="PS50011">
    <property type="entry name" value="PROTEIN_KINASE_DOM"/>
    <property type="match status" value="1"/>
</dbReference>
<dbReference type="Pfam" id="PF00069">
    <property type="entry name" value="Pkinase"/>
    <property type="match status" value="1"/>
</dbReference>
<keyword evidence="26" id="KW-1185">Reference proteome</keyword>
<feature type="domain" description="Bulb-type lectin" evidence="23">
    <location>
        <begin position="28"/>
        <end position="149"/>
    </location>
</feature>
<dbReference type="InterPro" id="IPR011009">
    <property type="entry name" value="Kinase-like_dom_sf"/>
</dbReference>
<feature type="transmembrane region" description="Helical" evidence="20">
    <location>
        <begin position="439"/>
        <end position="465"/>
    </location>
</feature>
<comment type="caution">
    <text evidence="25">The sequence shown here is derived from an EMBL/GenBank/DDBJ whole genome shotgun (WGS) entry which is preliminary data.</text>
</comment>
<comment type="subcellular location">
    <subcellularLocation>
        <location evidence="1">Membrane</location>
        <topology evidence="1">Single-pass type I membrane protein</topology>
    </subcellularLocation>
</comment>
<dbReference type="SMART" id="SM00220">
    <property type="entry name" value="S_TKc"/>
    <property type="match status" value="1"/>
</dbReference>
<dbReference type="GO" id="GO:0106310">
    <property type="term" value="F:protein serine kinase activity"/>
    <property type="evidence" value="ECO:0007669"/>
    <property type="project" value="RHEA"/>
</dbReference>
<dbReference type="Pfam" id="PF01453">
    <property type="entry name" value="B_lectin"/>
    <property type="match status" value="1"/>
</dbReference>
<evidence type="ECO:0000256" key="14">
    <source>
        <dbReference type="ARBA" id="ARBA00023170"/>
    </source>
</evidence>
<dbReference type="FunFam" id="1.10.510.10:FF:000237">
    <property type="entry name" value="G-type lectin S-receptor-like serine/threonine-protein kinase"/>
    <property type="match status" value="1"/>
</dbReference>
<evidence type="ECO:0000256" key="19">
    <source>
        <dbReference type="PROSITE-ProRule" id="PRU10141"/>
    </source>
</evidence>
<dbReference type="GO" id="GO:0004674">
    <property type="term" value="F:protein serine/threonine kinase activity"/>
    <property type="evidence" value="ECO:0007669"/>
    <property type="project" value="UniProtKB-KW"/>
</dbReference>
<dbReference type="AlphaFoldDB" id="A0A2G9H5D1"/>
<dbReference type="Pfam" id="PF00954">
    <property type="entry name" value="S_locus_glycop"/>
    <property type="match status" value="1"/>
</dbReference>
<evidence type="ECO:0000256" key="3">
    <source>
        <dbReference type="ARBA" id="ARBA00022536"/>
    </source>
</evidence>
<keyword evidence="13" id="KW-1015">Disulfide bond</keyword>
<evidence type="ECO:0000256" key="17">
    <source>
        <dbReference type="ARBA" id="ARBA00048679"/>
    </source>
</evidence>
<evidence type="ECO:0000256" key="2">
    <source>
        <dbReference type="ARBA" id="ARBA00022527"/>
    </source>
</evidence>
<evidence type="ECO:0000256" key="15">
    <source>
        <dbReference type="ARBA" id="ARBA00023180"/>
    </source>
</evidence>
<keyword evidence="7" id="KW-0430">Lectin</keyword>
<keyword evidence="10 18" id="KW-0067">ATP-binding</keyword>
<evidence type="ECO:0000259" key="23">
    <source>
        <dbReference type="PROSITE" id="PS50927"/>
    </source>
</evidence>
<comment type="similarity">
    <text evidence="18">Belongs to the protein kinase superfamily. Ser/Thr protein kinase family.</text>
</comment>
<keyword evidence="3" id="KW-0245">EGF-like domain</keyword>
<dbReference type="OrthoDB" id="758220at2759"/>
<dbReference type="Gene3D" id="3.30.200.20">
    <property type="entry name" value="Phosphorylase Kinase, domain 1"/>
    <property type="match status" value="1"/>
</dbReference>
<comment type="catalytic activity">
    <reaction evidence="16 18">
        <text>L-threonyl-[protein] + ATP = O-phospho-L-threonyl-[protein] + ADP + H(+)</text>
        <dbReference type="Rhea" id="RHEA:46608"/>
        <dbReference type="Rhea" id="RHEA-COMP:11060"/>
        <dbReference type="Rhea" id="RHEA-COMP:11605"/>
        <dbReference type="ChEBI" id="CHEBI:15378"/>
        <dbReference type="ChEBI" id="CHEBI:30013"/>
        <dbReference type="ChEBI" id="CHEBI:30616"/>
        <dbReference type="ChEBI" id="CHEBI:61977"/>
        <dbReference type="ChEBI" id="CHEBI:456216"/>
        <dbReference type="EC" id="2.7.11.1"/>
    </reaction>
</comment>
<dbReference type="Proteomes" id="UP000231279">
    <property type="component" value="Unassembled WGS sequence"/>
</dbReference>
<feature type="domain" description="Apple" evidence="24">
    <location>
        <begin position="333"/>
        <end position="414"/>
    </location>
</feature>
<dbReference type="GO" id="GO:0016020">
    <property type="term" value="C:membrane"/>
    <property type="evidence" value="ECO:0007669"/>
    <property type="project" value="UniProtKB-SubCell"/>
</dbReference>
<evidence type="ECO:0000256" key="16">
    <source>
        <dbReference type="ARBA" id="ARBA00047899"/>
    </source>
</evidence>
<dbReference type="InterPro" id="IPR003609">
    <property type="entry name" value="Pan_app"/>
</dbReference>
<dbReference type="SMART" id="SM00108">
    <property type="entry name" value="B_lectin"/>
    <property type="match status" value="2"/>
</dbReference>
<dbReference type="PIRSF" id="PIRSF000641">
    <property type="entry name" value="SRK"/>
    <property type="match status" value="1"/>
</dbReference>
<dbReference type="GO" id="GO:0030246">
    <property type="term" value="F:carbohydrate binding"/>
    <property type="evidence" value="ECO:0007669"/>
    <property type="project" value="UniProtKB-KW"/>
</dbReference>
<feature type="domain" description="Bulb-type lectin" evidence="23">
    <location>
        <begin position="152"/>
        <end position="281"/>
    </location>
</feature>
<evidence type="ECO:0000256" key="8">
    <source>
        <dbReference type="ARBA" id="ARBA00022741"/>
    </source>
</evidence>
<feature type="signal peptide" evidence="21">
    <location>
        <begin position="1"/>
        <end position="19"/>
    </location>
</feature>
<evidence type="ECO:0000256" key="12">
    <source>
        <dbReference type="ARBA" id="ARBA00023136"/>
    </source>
</evidence>
<comment type="catalytic activity">
    <reaction evidence="17 18">
        <text>L-seryl-[protein] + ATP = O-phospho-L-seryl-[protein] + ADP + H(+)</text>
        <dbReference type="Rhea" id="RHEA:17989"/>
        <dbReference type="Rhea" id="RHEA-COMP:9863"/>
        <dbReference type="Rhea" id="RHEA-COMP:11604"/>
        <dbReference type="ChEBI" id="CHEBI:15378"/>
        <dbReference type="ChEBI" id="CHEBI:29999"/>
        <dbReference type="ChEBI" id="CHEBI:30616"/>
        <dbReference type="ChEBI" id="CHEBI:83421"/>
        <dbReference type="ChEBI" id="CHEBI:456216"/>
        <dbReference type="EC" id="2.7.11.1"/>
    </reaction>
</comment>
<evidence type="ECO:0000256" key="1">
    <source>
        <dbReference type="ARBA" id="ARBA00004479"/>
    </source>
</evidence>
<evidence type="ECO:0000256" key="7">
    <source>
        <dbReference type="ARBA" id="ARBA00022734"/>
    </source>
</evidence>